<comment type="caution">
    <text evidence="2">The sequence shown here is derived from an EMBL/GenBank/DDBJ whole genome shotgun (WGS) entry which is preliminary data.</text>
</comment>
<dbReference type="Proteomes" id="UP000824214">
    <property type="component" value="Unassembled WGS sequence"/>
</dbReference>
<sequence length="111" mass="12136">MEKLKEIEELGLEEPDSPGPQEPEGRGGSNVPLVQGALCLLVLGALLLLRYLEAPAYDTFTAWYQQEASQEIQLPAWEEALPQEPTARPSPSAQPTPSPSPWEGEASLQRI</sequence>
<reference evidence="2" key="1">
    <citation type="journal article" date="2021" name="PeerJ">
        <title>Extensive microbial diversity within the chicken gut microbiome revealed by metagenomics and culture.</title>
        <authorList>
            <person name="Gilroy R."/>
            <person name="Ravi A."/>
            <person name="Getino M."/>
            <person name="Pursley I."/>
            <person name="Horton D.L."/>
            <person name="Alikhan N.F."/>
            <person name="Baker D."/>
            <person name="Gharbi K."/>
            <person name="Hall N."/>
            <person name="Watson M."/>
            <person name="Adriaenssens E.M."/>
            <person name="Foster-Nyarko E."/>
            <person name="Jarju S."/>
            <person name="Secka A."/>
            <person name="Antonio M."/>
            <person name="Oren A."/>
            <person name="Chaudhuri R.R."/>
            <person name="La Ragione R."/>
            <person name="Hildebrand F."/>
            <person name="Pallen M.J."/>
        </authorList>
    </citation>
    <scope>NUCLEOTIDE SEQUENCE</scope>
    <source>
        <strain evidence="2">ChiBcolR8-3208</strain>
    </source>
</reference>
<gene>
    <name evidence="2" type="ORF">H9942_11255</name>
</gene>
<protein>
    <submittedName>
        <fullName evidence="2">Uncharacterized protein</fullName>
    </submittedName>
</protein>
<name>A0A9D2LZK9_9FIRM</name>
<evidence type="ECO:0000313" key="3">
    <source>
        <dbReference type="Proteomes" id="UP000824214"/>
    </source>
</evidence>
<feature type="region of interest" description="Disordered" evidence="1">
    <location>
        <begin position="1"/>
        <end position="30"/>
    </location>
</feature>
<feature type="region of interest" description="Disordered" evidence="1">
    <location>
        <begin position="74"/>
        <end position="111"/>
    </location>
</feature>
<reference evidence="2" key="2">
    <citation type="submission" date="2021-04" db="EMBL/GenBank/DDBJ databases">
        <authorList>
            <person name="Gilroy R."/>
        </authorList>
    </citation>
    <scope>NUCLEOTIDE SEQUENCE</scope>
    <source>
        <strain evidence="2">ChiBcolR8-3208</strain>
    </source>
</reference>
<accession>A0A9D2LZK9</accession>
<proteinExistence type="predicted"/>
<organism evidence="2 3">
    <name type="scientific">Candidatus Acutalibacter ornithocaccae</name>
    <dbReference type="NCBI Taxonomy" id="2838416"/>
    <lineage>
        <taxon>Bacteria</taxon>
        <taxon>Bacillati</taxon>
        <taxon>Bacillota</taxon>
        <taxon>Clostridia</taxon>
        <taxon>Eubacteriales</taxon>
        <taxon>Acutalibacteraceae</taxon>
        <taxon>Acutalibacter</taxon>
    </lineage>
</organism>
<evidence type="ECO:0000256" key="1">
    <source>
        <dbReference type="SAM" id="MobiDB-lite"/>
    </source>
</evidence>
<evidence type="ECO:0000313" key="2">
    <source>
        <dbReference type="EMBL" id="HJB38621.1"/>
    </source>
</evidence>
<dbReference type="AlphaFoldDB" id="A0A9D2LZK9"/>
<dbReference type="EMBL" id="DWXZ01000240">
    <property type="protein sequence ID" value="HJB38621.1"/>
    <property type="molecule type" value="Genomic_DNA"/>
</dbReference>